<evidence type="ECO:0000256" key="1">
    <source>
        <dbReference type="PROSITE-ProRule" id="PRU00339"/>
    </source>
</evidence>
<feature type="compositionally biased region" description="Acidic residues" evidence="2">
    <location>
        <begin position="11"/>
        <end position="23"/>
    </location>
</feature>
<feature type="region of interest" description="Disordered" evidence="2">
    <location>
        <begin position="345"/>
        <end position="371"/>
    </location>
</feature>
<dbReference type="InterPro" id="IPR019734">
    <property type="entry name" value="TPR_rpt"/>
</dbReference>
<dbReference type="PANTHER" id="PTHR46035:SF1">
    <property type="entry name" value="TETRATRICOPEPTIDE REPEAT PROTEIN 4"/>
    <property type="match status" value="1"/>
</dbReference>
<sequence>MDSNSVVFDISSDEEPAIEEPKEFDDDCNWLTELLRNVDKENDGSDEVEIVGEYNPPKPKSKSKSSNQVADINSDEGDDVLVVGEKGQVACRDYPHPRHLCVEFPFGSTPHERHCHLCHCYVCDSIAPCVQWGTGFSTTDHCHATDKQESWKTQREICRIGKDTPVPVSKLPDDPVPMALPQLNQVGSLDIAWLISDPIPHNQSLTHNPMLQNQVSRISTFRSCSSTTGIPNIIRHASRQLGCVIGRNRPLPRSVSQQALGVRTDVQKDRCPNALHQRFVSSSTMYKRQGLVAHALGTNHPTQSLNIKCAPASGYARNVAPQATSKENPSSLHYVLPNANFESHTYQSSPQPNMGSVTVPSRSELGSQPTLQPNNGQGIYQHGNQGENDADLFFSNFDFCQVNNSSQSDQGASIENIFDGTVSNNEPSTVKLLNSQLAEIESAQLQYKDHELVDSFFLNQAAPVVSESFVPCDLNGFSPEPPAIDTVINPWLLVTNDPDTDAVKKGLICSAIWEMALWMEAGSEPKTESEIADLQAISALKHSTALELKEKGNEYVKMGKKHYSDAIECYTRAINQEVLSDSDNSTVYSNRAHVNLLLGNYRRALTDAREAIKLCPTSVKAMYRAAKASLSLNLLVEAKSFCENGLEQNPDNEDLKRFAKQINLVKMEQDKREAEVSKAVSEAKDLLSAIEDRGLKMGKPMFGELVGLRKPVLDKNKILHWPALLLYAEVMSSDLIEDFCETDICPPLSWDTENNYTREAVELYYEAGSGAPLSKKKILHYLLDGTSGANVESVNEEKEAIESNGSAKTKEVQIKEPLLFNQSTWAICLPEELLNVKERKLQGTRKGYSKWVKVNEKRTLSDVLKEPDFIISGIPVFYVVSKRSSFYKEFKAGKWSLPL</sequence>
<evidence type="ECO:0008006" key="5">
    <source>
        <dbReference type="Google" id="ProtNLM"/>
    </source>
</evidence>
<dbReference type="GO" id="GO:0051879">
    <property type="term" value="F:Hsp90 protein binding"/>
    <property type="evidence" value="ECO:0007669"/>
    <property type="project" value="TreeGrafter"/>
</dbReference>
<evidence type="ECO:0000313" key="4">
    <source>
        <dbReference type="Proteomes" id="UP000657918"/>
    </source>
</evidence>
<accession>A0A835TIC6</accession>
<keyword evidence="1" id="KW-0802">TPR repeat</keyword>
<reference evidence="3 4" key="1">
    <citation type="submission" date="2020-10" db="EMBL/GenBank/DDBJ databases">
        <title>Plant Genome Project.</title>
        <authorList>
            <person name="Zhang R.-G."/>
        </authorList>
    </citation>
    <scope>NUCLEOTIDE SEQUENCE [LARGE SCALE GENOMIC DNA]</scope>
    <source>
        <strain evidence="3">FAFU-HL-1</strain>
        <tissue evidence="3">Leaf</tissue>
    </source>
</reference>
<protein>
    <recommendedName>
        <fullName evidence="5">Cns1/TTC4 wheel domain-containing protein</fullName>
    </recommendedName>
</protein>
<dbReference type="Proteomes" id="UP000657918">
    <property type="component" value="Unassembled WGS sequence"/>
</dbReference>
<dbReference type="PANTHER" id="PTHR46035">
    <property type="entry name" value="TETRATRICOPEPTIDE REPEAT PROTEIN 4"/>
    <property type="match status" value="1"/>
</dbReference>
<feature type="repeat" description="TPR" evidence="1">
    <location>
        <begin position="585"/>
        <end position="618"/>
    </location>
</feature>
<organism evidence="3 4">
    <name type="scientific">Salix dunnii</name>
    <dbReference type="NCBI Taxonomy" id="1413687"/>
    <lineage>
        <taxon>Eukaryota</taxon>
        <taxon>Viridiplantae</taxon>
        <taxon>Streptophyta</taxon>
        <taxon>Embryophyta</taxon>
        <taxon>Tracheophyta</taxon>
        <taxon>Spermatophyta</taxon>
        <taxon>Magnoliopsida</taxon>
        <taxon>eudicotyledons</taxon>
        <taxon>Gunneridae</taxon>
        <taxon>Pentapetalae</taxon>
        <taxon>rosids</taxon>
        <taxon>fabids</taxon>
        <taxon>Malpighiales</taxon>
        <taxon>Salicaceae</taxon>
        <taxon>Saliceae</taxon>
        <taxon>Salix</taxon>
    </lineage>
</organism>
<feature type="region of interest" description="Disordered" evidence="2">
    <location>
        <begin position="1"/>
        <end position="23"/>
    </location>
</feature>
<proteinExistence type="predicted"/>
<evidence type="ECO:0000313" key="3">
    <source>
        <dbReference type="EMBL" id="KAF9688486.1"/>
    </source>
</evidence>
<dbReference type="GO" id="GO:0006457">
    <property type="term" value="P:protein folding"/>
    <property type="evidence" value="ECO:0007669"/>
    <property type="project" value="TreeGrafter"/>
</dbReference>
<dbReference type="CDD" id="cd21377">
    <property type="entry name" value="CTWD_Cns1-like"/>
    <property type="match status" value="1"/>
</dbReference>
<comment type="caution">
    <text evidence="3">The sequence shown here is derived from an EMBL/GenBank/DDBJ whole genome shotgun (WGS) entry which is preliminary data.</text>
</comment>
<name>A0A835TIC6_9ROSI</name>
<dbReference type="GO" id="GO:0030544">
    <property type="term" value="F:Hsp70 protein binding"/>
    <property type="evidence" value="ECO:0007669"/>
    <property type="project" value="TreeGrafter"/>
</dbReference>
<dbReference type="EMBL" id="JADGMS010000002">
    <property type="protein sequence ID" value="KAF9688486.1"/>
    <property type="molecule type" value="Genomic_DNA"/>
</dbReference>
<evidence type="ECO:0000256" key="2">
    <source>
        <dbReference type="SAM" id="MobiDB-lite"/>
    </source>
</evidence>
<dbReference type="GO" id="GO:0005829">
    <property type="term" value="C:cytosol"/>
    <property type="evidence" value="ECO:0007669"/>
    <property type="project" value="TreeGrafter"/>
</dbReference>
<gene>
    <name evidence="3" type="ORF">SADUNF_Sadunf02G0202000</name>
</gene>
<dbReference type="SMART" id="SM00028">
    <property type="entry name" value="TPR"/>
    <property type="match status" value="3"/>
</dbReference>
<dbReference type="AlphaFoldDB" id="A0A835TIC6"/>
<dbReference type="SUPFAM" id="SSF48452">
    <property type="entry name" value="TPR-like"/>
    <property type="match status" value="1"/>
</dbReference>
<dbReference type="GO" id="GO:0005634">
    <property type="term" value="C:nucleus"/>
    <property type="evidence" value="ECO:0007669"/>
    <property type="project" value="TreeGrafter"/>
</dbReference>
<feature type="region of interest" description="Disordered" evidence="2">
    <location>
        <begin position="41"/>
        <end position="78"/>
    </location>
</feature>
<keyword evidence="4" id="KW-1185">Reference proteome</keyword>
<dbReference type="OrthoDB" id="266020at2759"/>
<dbReference type="PROSITE" id="PS50005">
    <property type="entry name" value="TPR"/>
    <property type="match status" value="1"/>
</dbReference>
<dbReference type="Gene3D" id="1.25.40.10">
    <property type="entry name" value="Tetratricopeptide repeat domain"/>
    <property type="match status" value="1"/>
</dbReference>
<dbReference type="InterPro" id="IPR011990">
    <property type="entry name" value="TPR-like_helical_dom_sf"/>
</dbReference>